<dbReference type="Proteomes" id="UP000078148">
    <property type="component" value="Plasmid unnamed1"/>
</dbReference>
<keyword evidence="3" id="KW-1185">Reference proteome</keyword>
<accession>A0A1X9T3Z1</accession>
<geneLocation type="plasmid" evidence="2 3">
    <name>unnamed1</name>
</geneLocation>
<reference evidence="2 3" key="1">
    <citation type="journal article" date="2016" name="Int. J. Syst. Evol. Microbiol.">
        <title>Paenibacillus damxungensis sp. nov., isolated from raw yak (Bos grunniens) milk.</title>
        <authorList>
            <person name="Wu Z."/>
            <person name="Gao C."/>
            <person name="Han J."/>
            <person name="Liu Z."/>
        </authorList>
    </citation>
    <scope>NUCLEOTIDE SEQUENCE [LARGE SCALE GENOMIC DNA]</scope>
    <source>
        <strain evidence="2 3">BD3526</strain>
        <plasmid evidence="2 3">unnamed1</plasmid>
    </source>
</reference>
<dbReference type="EMBL" id="CP021170">
    <property type="protein sequence ID" value="ARR10695.1"/>
    <property type="molecule type" value="Genomic_DNA"/>
</dbReference>
<keyword evidence="1" id="KW-1133">Transmembrane helix</keyword>
<dbReference type="AlphaFoldDB" id="A0A1X9T3Z1"/>
<keyword evidence="2" id="KW-0614">Plasmid</keyword>
<evidence type="ECO:0000256" key="1">
    <source>
        <dbReference type="SAM" id="Phobius"/>
    </source>
</evidence>
<name>A0A1X9T3Z1_9BACL</name>
<evidence type="ECO:0000313" key="3">
    <source>
        <dbReference type="Proteomes" id="UP000078148"/>
    </source>
</evidence>
<evidence type="ECO:0000313" key="2">
    <source>
        <dbReference type="EMBL" id="ARR10695.1"/>
    </source>
</evidence>
<sequence>MRKIGIALGGGKAFGVPVLVLLVIAAFVLIKLTAPKAPTTGAYVY</sequence>
<organism evidence="2 3">
    <name type="scientific">Paenibacillus bovis</name>
    <dbReference type="NCBI Taxonomy" id="1616788"/>
    <lineage>
        <taxon>Bacteria</taxon>
        <taxon>Bacillati</taxon>
        <taxon>Bacillota</taxon>
        <taxon>Bacilli</taxon>
        <taxon>Bacillales</taxon>
        <taxon>Paenibacillaceae</taxon>
        <taxon>Paenibacillus</taxon>
    </lineage>
</organism>
<gene>
    <name evidence="2" type="ORF">AR543_p0087</name>
</gene>
<feature type="transmembrane region" description="Helical" evidence="1">
    <location>
        <begin position="12"/>
        <end position="30"/>
    </location>
</feature>
<proteinExistence type="predicted"/>
<keyword evidence="1" id="KW-0472">Membrane</keyword>
<dbReference type="RefSeq" id="WP_158524022.1">
    <property type="nucleotide sequence ID" value="NZ_CP021170.1"/>
</dbReference>
<protein>
    <submittedName>
        <fullName evidence="2">Uncharacterized protein</fullName>
    </submittedName>
</protein>
<keyword evidence="1" id="KW-0812">Transmembrane</keyword>
<dbReference type="KEGG" id="pbv:AR543_p0087"/>